<gene>
    <name evidence="1" type="ORF">NPIL_219631</name>
</gene>
<evidence type="ECO:0000313" key="1">
    <source>
        <dbReference type="EMBL" id="GFS90257.1"/>
    </source>
</evidence>
<dbReference type="AlphaFoldDB" id="A0A8X6N2U1"/>
<dbReference type="EMBL" id="BMAW01004647">
    <property type="protein sequence ID" value="GFS90257.1"/>
    <property type="molecule type" value="Genomic_DNA"/>
</dbReference>
<name>A0A8X6N2U1_NEPPI</name>
<proteinExistence type="predicted"/>
<organism evidence="1 2">
    <name type="scientific">Nephila pilipes</name>
    <name type="common">Giant wood spider</name>
    <name type="synonym">Nephila maculata</name>
    <dbReference type="NCBI Taxonomy" id="299642"/>
    <lineage>
        <taxon>Eukaryota</taxon>
        <taxon>Metazoa</taxon>
        <taxon>Ecdysozoa</taxon>
        <taxon>Arthropoda</taxon>
        <taxon>Chelicerata</taxon>
        <taxon>Arachnida</taxon>
        <taxon>Araneae</taxon>
        <taxon>Araneomorphae</taxon>
        <taxon>Entelegynae</taxon>
        <taxon>Araneoidea</taxon>
        <taxon>Nephilidae</taxon>
        <taxon>Nephila</taxon>
    </lineage>
</organism>
<comment type="caution">
    <text evidence="1">The sequence shown here is derived from an EMBL/GenBank/DDBJ whole genome shotgun (WGS) entry which is preliminary data.</text>
</comment>
<dbReference type="Proteomes" id="UP000887013">
    <property type="component" value="Unassembled WGS sequence"/>
</dbReference>
<reference evidence="1" key="1">
    <citation type="submission" date="2020-08" db="EMBL/GenBank/DDBJ databases">
        <title>Multicomponent nature underlies the extraordinary mechanical properties of spider dragline silk.</title>
        <authorList>
            <person name="Kono N."/>
            <person name="Nakamura H."/>
            <person name="Mori M."/>
            <person name="Yoshida Y."/>
            <person name="Ohtoshi R."/>
            <person name="Malay A.D."/>
            <person name="Moran D.A.P."/>
            <person name="Tomita M."/>
            <person name="Numata K."/>
            <person name="Arakawa K."/>
        </authorList>
    </citation>
    <scope>NUCLEOTIDE SEQUENCE</scope>
</reference>
<evidence type="ECO:0000313" key="2">
    <source>
        <dbReference type="Proteomes" id="UP000887013"/>
    </source>
</evidence>
<accession>A0A8X6N2U1</accession>
<protein>
    <submittedName>
        <fullName evidence="1">Uncharacterized protein</fullName>
    </submittedName>
</protein>
<keyword evidence="2" id="KW-1185">Reference proteome</keyword>
<sequence length="106" mass="12248">MTIGLDIWLTTHIKLFETHTAWSVPYKLIPLFPNSPITLISEPCPYLLFPERDKPRKFPVRLIKAQLKDLPCNPRPKRFRSPKTRGSPILEQEPLLVIPFTGGCRN</sequence>